<dbReference type="AlphaFoldDB" id="A0A922EKY8"/>
<name>A0A922EKY8_CARIL</name>
<organism evidence="1 2">
    <name type="scientific">Carya illinoinensis</name>
    <name type="common">Pecan</name>
    <dbReference type="NCBI Taxonomy" id="32201"/>
    <lineage>
        <taxon>Eukaryota</taxon>
        <taxon>Viridiplantae</taxon>
        <taxon>Streptophyta</taxon>
        <taxon>Embryophyta</taxon>
        <taxon>Tracheophyta</taxon>
        <taxon>Spermatophyta</taxon>
        <taxon>Magnoliopsida</taxon>
        <taxon>eudicotyledons</taxon>
        <taxon>Gunneridae</taxon>
        <taxon>Pentapetalae</taxon>
        <taxon>rosids</taxon>
        <taxon>fabids</taxon>
        <taxon>Fagales</taxon>
        <taxon>Juglandaceae</taxon>
        <taxon>Carya</taxon>
    </lineage>
</organism>
<evidence type="ECO:0000313" key="2">
    <source>
        <dbReference type="Proteomes" id="UP000811246"/>
    </source>
</evidence>
<protein>
    <submittedName>
        <fullName evidence="1">Uncharacterized protein</fullName>
    </submittedName>
</protein>
<dbReference type="Proteomes" id="UP000811246">
    <property type="component" value="Chromosome 7"/>
</dbReference>
<gene>
    <name evidence="1" type="ORF">I3842_07G102100</name>
</gene>
<evidence type="ECO:0000313" key="1">
    <source>
        <dbReference type="EMBL" id="KAG6703773.1"/>
    </source>
</evidence>
<dbReference type="EMBL" id="CM031831">
    <property type="protein sequence ID" value="KAG6703774.1"/>
    <property type="molecule type" value="Genomic_DNA"/>
</dbReference>
<sequence>MISAGLLILVDFTTLSDLAFRKCSRRAVVQSENTLTLLLPMHMFMIFILIYYVGPKIFLTKIFSYFFVGTTWK</sequence>
<comment type="caution">
    <text evidence="1">The sequence shown here is derived from an EMBL/GenBank/DDBJ whole genome shotgun (WGS) entry which is preliminary data.</text>
</comment>
<accession>A0A922EKY8</accession>
<dbReference type="EMBL" id="CM031831">
    <property type="protein sequence ID" value="KAG6703773.1"/>
    <property type="molecule type" value="Genomic_DNA"/>
</dbReference>
<reference evidence="1" key="1">
    <citation type="submission" date="2021-01" db="EMBL/GenBank/DDBJ databases">
        <authorList>
            <person name="Lovell J.T."/>
            <person name="Bentley N."/>
            <person name="Bhattarai G."/>
            <person name="Jenkins J.W."/>
            <person name="Sreedasyam A."/>
            <person name="Alarcon Y."/>
            <person name="Bock C."/>
            <person name="Boston L."/>
            <person name="Carlson J."/>
            <person name="Cervantes K."/>
            <person name="Clermont K."/>
            <person name="Krom N."/>
            <person name="Kubenka K."/>
            <person name="Mamidi S."/>
            <person name="Mattison C."/>
            <person name="Monteros M."/>
            <person name="Pisani C."/>
            <person name="Plott C."/>
            <person name="Rajasekar S."/>
            <person name="Rhein H.S."/>
            <person name="Rohla C."/>
            <person name="Song M."/>
            <person name="Hilaire R.S."/>
            <person name="Shu S."/>
            <person name="Wells L."/>
            <person name="Wang X."/>
            <person name="Webber J."/>
            <person name="Heerema R.J."/>
            <person name="Klein P."/>
            <person name="Conner P."/>
            <person name="Grauke L."/>
            <person name="Grimwood J."/>
            <person name="Schmutz J."/>
            <person name="Randall J.J."/>
        </authorList>
    </citation>
    <scope>NUCLEOTIDE SEQUENCE</scope>
    <source>
        <tissue evidence="1">Leaf</tissue>
    </source>
</reference>
<dbReference type="EMBL" id="CM031831">
    <property type="protein sequence ID" value="KAG6703775.1"/>
    <property type="molecule type" value="Genomic_DNA"/>
</dbReference>
<proteinExistence type="predicted"/>